<organism evidence="1 2">
    <name type="scientific">Alicycliphilus denitrificans</name>
    <dbReference type="NCBI Taxonomy" id="179636"/>
    <lineage>
        <taxon>Bacteria</taxon>
        <taxon>Pseudomonadati</taxon>
        <taxon>Pseudomonadota</taxon>
        <taxon>Betaproteobacteria</taxon>
        <taxon>Burkholderiales</taxon>
        <taxon>Comamonadaceae</taxon>
        <taxon>Alicycliphilus</taxon>
    </lineage>
</organism>
<dbReference type="AlphaFoldDB" id="A0A858ZSM9"/>
<dbReference type="EMBL" id="CP051298">
    <property type="protein sequence ID" value="QKD43793.1"/>
    <property type="molecule type" value="Genomic_DNA"/>
</dbReference>
<evidence type="ECO:0000313" key="1">
    <source>
        <dbReference type="EMBL" id="QKD43793.1"/>
    </source>
</evidence>
<name>A0A858ZSM9_9BURK</name>
<dbReference type="Proteomes" id="UP000500755">
    <property type="component" value="Chromosome"/>
</dbReference>
<sequence length="379" mass="41653">MNWFLPSRRFLARAHIEGGLQAWKRRGLFDGDPAASAKAVENFSAPRLPKAMMDSINPSLLAGIWLVSFISGSRAERDQLLPFANVGLVLLRMATTPDSKLTPWEESTIQRATEELIDFIDSSPINLNPPASSSQREVVPIDGPSSMFCIIAERNYLDARYGVGGWQLVSQASIEEDGRFYDKLTITLMQGKEAVVWFDLTESRKQWTTEGNLQALQGFQQMASETIGKHKLDTAKQVITECLNNLKYREVHRELTSYLPIEETVARLNDHAVKEKLNAEELALLLVDAGMADRSAATASATGMFSTTFHPALGEGSKDMAQSLAAAGLARHDRLLTEVFKRAAEKGTLLVPQYGSAGTAMKNTLGALIEPSISPEKKV</sequence>
<gene>
    <name evidence="1" type="ORF">HF896_09305</name>
</gene>
<reference evidence="1 2" key="1">
    <citation type="submission" date="2020-05" db="EMBL/GenBank/DDBJ databases">
        <title>Complete genome sequence of Alicycliphilus denitrificans DP3.</title>
        <authorList>
            <person name="Chen X."/>
        </authorList>
    </citation>
    <scope>NUCLEOTIDE SEQUENCE [LARGE SCALE GENOMIC DNA]</scope>
    <source>
        <strain evidence="1 2">DP3</strain>
    </source>
</reference>
<evidence type="ECO:0000313" key="2">
    <source>
        <dbReference type="Proteomes" id="UP000500755"/>
    </source>
</evidence>
<proteinExistence type="predicted"/>
<accession>A0A858ZSM9</accession>
<dbReference type="RefSeq" id="WP_168727848.1">
    <property type="nucleotide sequence ID" value="NZ_CP051298.1"/>
</dbReference>
<protein>
    <submittedName>
        <fullName evidence="1">Uncharacterized protein</fullName>
    </submittedName>
</protein>